<gene>
    <name evidence="1" type="ORF">GCM10022280_22980</name>
</gene>
<accession>A0ABP7T6K3</accession>
<protein>
    <submittedName>
        <fullName evidence="1">DUF3298 domain-containing protein</fullName>
    </submittedName>
</protein>
<dbReference type="Proteomes" id="UP001500235">
    <property type="component" value="Unassembled WGS sequence"/>
</dbReference>
<sequence>MLAAALAGLALTPSAVPPGLYDGTIGSLPVRLCMAERHGAYYYRSRLVPIMLSPVEGSSGLFSEGNGSEPSLSLRGAVGEAVIGEWRSGSRRLPVRLRSISFDKGEFEDDPCASKTFQAPRLEGVRIVRSEVVQAGQRVTLTTLDTRGHFPDFSIVSLQLPGAGSAVAQINRRLFEPFRDSEEADWKGCDRGGYWGGGTGASYDVELTLTLATRRWLAVMERGGGFCEGAHPDEWSNPLLFDRRSGAEVELLDWLSTRAVTKERLGEGEDRFYRTLTPAFRAVLMKRYRHDDECTEAVADTEGWSAELRRTGIVFLPSMPHVMQACEEEVLLPWASLGPWLSGEGRSEVAALKAEWR</sequence>
<keyword evidence="2" id="KW-1185">Reference proteome</keyword>
<evidence type="ECO:0000313" key="2">
    <source>
        <dbReference type="Proteomes" id="UP001500235"/>
    </source>
</evidence>
<evidence type="ECO:0000313" key="1">
    <source>
        <dbReference type="EMBL" id="GAA4021799.1"/>
    </source>
</evidence>
<proteinExistence type="predicted"/>
<name>A0ABP7T6K3_9SPHN</name>
<organism evidence="1 2">
    <name type="scientific">Sphingomonas swuensis</name>
    <dbReference type="NCBI Taxonomy" id="977800"/>
    <lineage>
        <taxon>Bacteria</taxon>
        <taxon>Pseudomonadati</taxon>
        <taxon>Pseudomonadota</taxon>
        <taxon>Alphaproteobacteria</taxon>
        <taxon>Sphingomonadales</taxon>
        <taxon>Sphingomonadaceae</taxon>
        <taxon>Sphingomonas</taxon>
    </lineage>
</organism>
<reference evidence="2" key="1">
    <citation type="journal article" date="2019" name="Int. J. Syst. Evol. Microbiol.">
        <title>The Global Catalogue of Microorganisms (GCM) 10K type strain sequencing project: providing services to taxonomists for standard genome sequencing and annotation.</title>
        <authorList>
            <consortium name="The Broad Institute Genomics Platform"/>
            <consortium name="The Broad Institute Genome Sequencing Center for Infectious Disease"/>
            <person name="Wu L."/>
            <person name="Ma J."/>
        </authorList>
    </citation>
    <scope>NUCLEOTIDE SEQUENCE [LARGE SCALE GENOMIC DNA]</scope>
    <source>
        <strain evidence="2">JCM 17563</strain>
    </source>
</reference>
<comment type="caution">
    <text evidence="1">The sequence shown here is derived from an EMBL/GenBank/DDBJ whole genome shotgun (WGS) entry which is preliminary data.</text>
</comment>
<dbReference type="EMBL" id="BAABBQ010000001">
    <property type="protein sequence ID" value="GAA4021799.1"/>
    <property type="molecule type" value="Genomic_DNA"/>
</dbReference>